<keyword evidence="1" id="KW-0472">Membrane</keyword>
<evidence type="ECO:0000313" key="2">
    <source>
        <dbReference type="EMBL" id="KMZ83184.1"/>
    </source>
</evidence>
<organism evidence="2 3">
    <name type="scientific">Plasmodium vivax (strain Brazil I)</name>
    <dbReference type="NCBI Taxonomy" id="1033975"/>
    <lineage>
        <taxon>Eukaryota</taxon>
        <taxon>Sar</taxon>
        <taxon>Alveolata</taxon>
        <taxon>Apicomplexa</taxon>
        <taxon>Aconoidasida</taxon>
        <taxon>Haemosporida</taxon>
        <taxon>Plasmodiidae</taxon>
        <taxon>Plasmodium</taxon>
        <taxon>Plasmodium (Plasmodium)</taxon>
    </lineage>
</organism>
<dbReference type="OrthoDB" id="10478221at2759"/>
<reference evidence="2 3" key="1">
    <citation type="submission" date="2011-08" db="EMBL/GenBank/DDBJ databases">
        <title>The Genome Sequence of Plasmodium vivax Brazil I.</title>
        <authorList>
            <consortium name="The Broad Institute Genome Sequencing Platform"/>
            <consortium name="The Broad Institute Genome Sequencing Center for Infectious Disease"/>
            <person name="Neafsey D."/>
            <person name="Carlton J."/>
            <person name="Barnwell J."/>
            <person name="Collins W."/>
            <person name="Escalante A."/>
            <person name="Mullikin J."/>
            <person name="Saul A."/>
            <person name="Guigo R."/>
            <person name="Camara F."/>
            <person name="Young S.K."/>
            <person name="Zeng Q."/>
            <person name="Gargeya S."/>
            <person name="Fitzgerald M."/>
            <person name="Haas B."/>
            <person name="Abouelleil A."/>
            <person name="Alvarado L."/>
            <person name="Arachchi H.M."/>
            <person name="Berlin A."/>
            <person name="Brown A."/>
            <person name="Chapman S.B."/>
            <person name="Chen Z."/>
            <person name="Dunbar C."/>
            <person name="Freedman E."/>
            <person name="Gearin G."/>
            <person name="Gellesch M."/>
            <person name="Goldberg J."/>
            <person name="Griggs A."/>
            <person name="Gujja S."/>
            <person name="Heiman D."/>
            <person name="Howarth C."/>
            <person name="Larson L."/>
            <person name="Lui A."/>
            <person name="MacDonald P.J.P."/>
            <person name="Montmayeur A."/>
            <person name="Murphy C."/>
            <person name="Neiman D."/>
            <person name="Pearson M."/>
            <person name="Priest M."/>
            <person name="Roberts A."/>
            <person name="Saif S."/>
            <person name="Shea T."/>
            <person name="Shenoy N."/>
            <person name="Sisk P."/>
            <person name="Stolte C."/>
            <person name="Sykes S."/>
            <person name="Wortman J."/>
            <person name="Nusbaum C."/>
            <person name="Birren B."/>
        </authorList>
    </citation>
    <scope>NUCLEOTIDE SEQUENCE [LARGE SCALE GENOMIC DNA]</scope>
    <source>
        <strain evidence="2 3">Brazil I</strain>
    </source>
</reference>
<dbReference type="AlphaFoldDB" id="A0A0J9SJM4"/>
<accession>A0A0J9SJM4</accession>
<name>A0A0J9SJM4_PLAV1</name>
<feature type="transmembrane region" description="Helical" evidence="1">
    <location>
        <begin position="222"/>
        <end position="244"/>
    </location>
</feature>
<dbReference type="Proteomes" id="UP000053327">
    <property type="component" value="Unassembled WGS sequence"/>
</dbReference>
<evidence type="ECO:0000256" key="1">
    <source>
        <dbReference type="SAM" id="Phobius"/>
    </source>
</evidence>
<evidence type="ECO:0000313" key="3">
    <source>
        <dbReference type="Proteomes" id="UP000053327"/>
    </source>
</evidence>
<proteinExistence type="predicted"/>
<protein>
    <recommendedName>
        <fullName evidence="4">Variable surface protein</fullName>
    </recommendedName>
</protein>
<sequence>MRNIWLIYKKTEEDMGKSVRRNIDMTRYERCTNLNKWIYYNLKKVPVPEKIIEQIFKITHNMLNVIPGSYKCKYESLYKDYIEPSNLIMLSYFADNKHTILEILKNKHQPHYDVCVKYIRECANTYKKMNKEHCINCDRRDIKCVKTCAELDVFEDTYMLELRDLLDINTGILNLKNTEMDADIQLELEEELLDEVDDVELDAEGNSDYLINFLQGNITKGAGITGGAGAFLFFLFRVNIYFMYK</sequence>
<gene>
    <name evidence="2" type="ORF">PVBG_05789</name>
</gene>
<keyword evidence="1" id="KW-1133">Transmembrane helix</keyword>
<dbReference type="EMBL" id="KQ234963">
    <property type="protein sequence ID" value="KMZ83184.1"/>
    <property type="molecule type" value="Genomic_DNA"/>
</dbReference>
<evidence type="ECO:0008006" key="4">
    <source>
        <dbReference type="Google" id="ProtNLM"/>
    </source>
</evidence>
<keyword evidence="1" id="KW-0812">Transmembrane</keyword>